<evidence type="ECO:0000256" key="1">
    <source>
        <dbReference type="SAM" id="MobiDB-lite"/>
    </source>
</evidence>
<accession>A0A8J6HJN9</accession>
<reference evidence="2" key="1">
    <citation type="journal article" date="2020" name="J Insects Food Feed">
        <title>The yellow mealworm (Tenebrio molitor) genome: a resource for the emerging insects as food and feed industry.</title>
        <authorList>
            <person name="Eriksson T."/>
            <person name="Andere A."/>
            <person name="Kelstrup H."/>
            <person name="Emery V."/>
            <person name="Picard C."/>
        </authorList>
    </citation>
    <scope>NUCLEOTIDE SEQUENCE</scope>
    <source>
        <strain evidence="2">Stoneville</strain>
        <tissue evidence="2">Whole head</tissue>
    </source>
</reference>
<sequence length="200" mass="23259">MLQSWMADPRPAHASPKEYPPYRIFRGTPSYLIATSQEETCRRFRNVLLRSFSFCAFELTEETLQLANTDPPNQLGEFLGGYSYRNNQEYAHYYYRAQFLFRRSGCYRTSIRNRERSWAHLVHADSAEKKDHRIPRNPSVEPSFRVSASKVAPSIRHAETLRIDRRQNPRFPSRSAAASDVIHPSHFRGPHSSRSRANSV</sequence>
<keyword evidence="3" id="KW-1185">Reference proteome</keyword>
<evidence type="ECO:0000313" key="3">
    <source>
        <dbReference type="Proteomes" id="UP000719412"/>
    </source>
</evidence>
<dbReference type="EMBL" id="JABDTM020021896">
    <property type="protein sequence ID" value="KAH0816196.1"/>
    <property type="molecule type" value="Genomic_DNA"/>
</dbReference>
<proteinExistence type="predicted"/>
<gene>
    <name evidence="2" type="ORF">GEV33_006595</name>
</gene>
<dbReference type="Proteomes" id="UP000719412">
    <property type="component" value="Unassembled WGS sequence"/>
</dbReference>
<organism evidence="2 3">
    <name type="scientific">Tenebrio molitor</name>
    <name type="common">Yellow mealworm beetle</name>
    <dbReference type="NCBI Taxonomy" id="7067"/>
    <lineage>
        <taxon>Eukaryota</taxon>
        <taxon>Metazoa</taxon>
        <taxon>Ecdysozoa</taxon>
        <taxon>Arthropoda</taxon>
        <taxon>Hexapoda</taxon>
        <taxon>Insecta</taxon>
        <taxon>Pterygota</taxon>
        <taxon>Neoptera</taxon>
        <taxon>Endopterygota</taxon>
        <taxon>Coleoptera</taxon>
        <taxon>Polyphaga</taxon>
        <taxon>Cucujiformia</taxon>
        <taxon>Tenebrionidae</taxon>
        <taxon>Tenebrio</taxon>
    </lineage>
</organism>
<dbReference type="AlphaFoldDB" id="A0A8J6HJN9"/>
<reference evidence="2" key="2">
    <citation type="submission" date="2021-08" db="EMBL/GenBank/DDBJ databases">
        <authorList>
            <person name="Eriksson T."/>
        </authorList>
    </citation>
    <scope>NUCLEOTIDE SEQUENCE</scope>
    <source>
        <strain evidence="2">Stoneville</strain>
        <tissue evidence="2">Whole head</tissue>
    </source>
</reference>
<feature type="region of interest" description="Disordered" evidence="1">
    <location>
        <begin position="164"/>
        <end position="200"/>
    </location>
</feature>
<name>A0A8J6HJN9_TENMO</name>
<comment type="caution">
    <text evidence="2">The sequence shown here is derived from an EMBL/GenBank/DDBJ whole genome shotgun (WGS) entry which is preliminary data.</text>
</comment>
<evidence type="ECO:0000313" key="2">
    <source>
        <dbReference type="EMBL" id="KAH0816196.1"/>
    </source>
</evidence>
<feature type="compositionally biased region" description="Basic residues" evidence="1">
    <location>
        <begin position="185"/>
        <end position="194"/>
    </location>
</feature>
<protein>
    <submittedName>
        <fullName evidence="2">Uncharacterized protein</fullName>
    </submittedName>
</protein>